<evidence type="ECO:0000313" key="2">
    <source>
        <dbReference type="Proteomes" id="UP000283734"/>
    </source>
</evidence>
<keyword evidence="2" id="KW-1185">Reference proteome</keyword>
<comment type="caution">
    <text evidence="1">The sequence shown here is derived from an EMBL/GenBank/DDBJ whole genome shotgun (WGS) entry which is preliminary data.</text>
</comment>
<organism evidence="1 2">
    <name type="scientific">Alcanivorax profundi</name>
    <dbReference type="NCBI Taxonomy" id="2338368"/>
    <lineage>
        <taxon>Bacteria</taxon>
        <taxon>Pseudomonadati</taxon>
        <taxon>Pseudomonadota</taxon>
        <taxon>Gammaproteobacteria</taxon>
        <taxon>Oceanospirillales</taxon>
        <taxon>Alcanivoracaceae</taxon>
        <taxon>Alcanivorax</taxon>
    </lineage>
</organism>
<sequence length="102" mass="11927">MLEGNMNTDTTENWLPDFLDEVGLPQHAVFRGYVLYNDEQERFLAINTLAPERARSHYVESCAWAHRYPLIRMASDALRSHDTMLEIRALFELGRRYLTVPV</sequence>
<accession>A0A418XXF0</accession>
<dbReference type="Proteomes" id="UP000283734">
    <property type="component" value="Unassembled WGS sequence"/>
</dbReference>
<reference evidence="1 2" key="1">
    <citation type="submission" date="2018-09" db="EMBL/GenBank/DDBJ databases">
        <title>Alcanivorax profundi sp. nov., isolated from 1000 m-depth seawater of the Mariana Trench.</title>
        <authorList>
            <person name="Liu J."/>
        </authorList>
    </citation>
    <scope>NUCLEOTIDE SEQUENCE [LARGE SCALE GENOMIC DNA]</scope>
    <source>
        <strain evidence="1 2">MTEO17</strain>
    </source>
</reference>
<evidence type="ECO:0000313" key="1">
    <source>
        <dbReference type="EMBL" id="RJG17509.1"/>
    </source>
</evidence>
<protein>
    <submittedName>
        <fullName evidence="1">Uncharacterized protein</fullName>
    </submittedName>
</protein>
<dbReference type="EMBL" id="QYYA01000003">
    <property type="protein sequence ID" value="RJG17509.1"/>
    <property type="molecule type" value="Genomic_DNA"/>
</dbReference>
<name>A0A418XXF0_9GAMM</name>
<gene>
    <name evidence="1" type="ORF">D4A39_12435</name>
</gene>
<dbReference type="AlphaFoldDB" id="A0A418XXF0"/>
<proteinExistence type="predicted"/>